<dbReference type="GO" id="GO:0005634">
    <property type="term" value="C:nucleus"/>
    <property type="evidence" value="ECO:0007669"/>
    <property type="project" value="UniProtKB-SubCell"/>
</dbReference>
<feature type="domain" description="C2H2-type" evidence="8">
    <location>
        <begin position="226"/>
        <end position="253"/>
    </location>
</feature>
<dbReference type="PROSITE" id="PS50157">
    <property type="entry name" value="ZINC_FINGER_C2H2_2"/>
    <property type="match status" value="6"/>
</dbReference>
<accession>A0A9D4R266</accession>
<feature type="domain" description="BED-type" evidence="9">
    <location>
        <begin position="355"/>
        <end position="410"/>
    </location>
</feature>
<evidence type="ECO:0000259" key="9">
    <source>
        <dbReference type="PROSITE" id="PS50808"/>
    </source>
</evidence>
<keyword evidence="5" id="KW-0862">Zinc</keyword>
<dbReference type="SUPFAM" id="SSF57667">
    <property type="entry name" value="beta-beta-alpha zinc fingers"/>
    <property type="match status" value="6"/>
</dbReference>
<evidence type="ECO:0000256" key="7">
    <source>
        <dbReference type="PROSITE-ProRule" id="PRU00042"/>
    </source>
</evidence>
<dbReference type="PROSITE" id="PS50808">
    <property type="entry name" value="ZF_BED"/>
    <property type="match status" value="1"/>
</dbReference>
<dbReference type="FunFam" id="3.30.160.60:FF:000688">
    <property type="entry name" value="zinc finger protein 197 isoform X1"/>
    <property type="match status" value="1"/>
</dbReference>
<reference evidence="10" key="1">
    <citation type="journal article" date="2019" name="bioRxiv">
        <title>The Genome of the Zebra Mussel, Dreissena polymorpha: A Resource for Invasive Species Research.</title>
        <authorList>
            <person name="McCartney M.A."/>
            <person name="Auch B."/>
            <person name="Kono T."/>
            <person name="Mallez S."/>
            <person name="Zhang Y."/>
            <person name="Obille A."/>
            <person name="Becker A."/>
            <person name="Abrahante J.E."/>
            <person name="Garbe J."/>
            <person name="Badalamenti J.P."/>
            <person name="Herman A."/>
            <person name="Mangelson H."/>
            <person name="Liachko I."/>
            <person name="Sullivan S."/>
            <person name="Sone E.D."/>
            <person name="Koren S."/>
            <person name="Silverstein K.A.T."/>
            <person name="Beckman K.B."/>
            <person name="Gohl D.M."/>
        </authorList>
    </citation>
    <scope>NUCLEOTIDE SEQUENCE</scope>
    <source>
        <strain evidence="10">Duluth1</strain>
        <tissue evidence="10">Whole animal</tissue>
    </source>
</reference>
<evidence type="ECO:0000256" key="5">
    <source>
        <dbReference type="ARBA" id="ARBA00022833"/>
    </source>
</evidence>
<organism evidence="10 11">
    <name type="scientific">Dreissena polymorpha</name>
    <name type="common">Zebra mussel</name>
    <name type="synonym">Mytilus polymorpha</name>
    <dbReference type="NCBI Taxonomy" id="45954"/>
    <lineage>
        <taxon>Eukaryota</taxon>
        <taxon>Metazoa</taxon>
        <taxon>Spiralia</taxon>
        <taxon>Lophotrochozoa</taxon>
        <taxon>Mollusca</taxon>
        <taxon>Bivalvia</taxon>
        <taxon>Autobranchia</taxon>
        <taxon>Heteroconchia</taxon>
        <taxon>Euheterodonta</taxon>
        <taxon>Imparidentia</taxon>
        <taxon>Neoheterodontei</taxon>
        <taxon>Myida</taxon>
        <taxon>Dreissenoidea</taxon>
        <taxon>Dreissenidae</taxon>
        <taxon>Dreissena</taxon>
    </lineage>
</organism>
<evidence type="ECO:0000256" key="6">
    <source>
        <dbReference type="ARBA" id="ARBA00023242"/>
    </source>
</evidence>
<evidence type="ECO:0000256" key="3">
    <source>
        <dbReference type="ARBA" id="ARBA00022737"/>
    </source>
</evidence>
<sequence length="461" mass="53875">MELDEILAELKAEDEDDESYIHTSDEEFDTNVDDIGEMYLSKNLREDYIDPCSLSTNVFRPDMKLSSDINTTANTRYFVKNDTMIDSNVPSTADETVERYKEADETRRNQKVFESVVVDSQSDYVCDFCNTALKDRFCLVQHMETHFGPIINADRGIEAKKKCQGQCCDKTFIHKSNLKRNITNRNKGACSGKESLPCPHCDNVYKCKKYLMNHLKYVKRSTESTFTCSVCKRILSSAHALKGHQRIHLVKDATNKQLPGNTYKCEICYKSFSRLEYLLLHNETHNGTQKYECHECKANFSRETDFKRHLYIHTGEKPFKCNLCPKAFRQPDELGRHKRVHSGKNKCRFCEKAYYRENELWQHELKHEHELGIKSEMQKRQCKVCQRIFSNELNLRNHIELKHAYVTEDVLSSGTKLTYKCSFCGKYITTISNLRKHEQRKHAVQPKVRPNKLQMMHTIVP</sequence>
<dbReference type="PROSITE" id="PS00028">
    <property type="entry name" value="ZINC_FINGER_C2H2_1"/>
    <property type="match status" value="7"/>
</dbReference>
<dbReference type="FunFam" id="3.30.160.60:FF:002343">
    <property type="entry name" value="Zinc finger protein 33A"/>
    <property type="match status" value="1"/>
</dbReference>
<evidence type="ECO:0000313" key="11">
    <source>
        <dbReference type="Proteomes" id="UP000828390"/>
    </source>
</evidence>
<proteinExistence type="predicted"/>
<feature type="domain" description="C2H2-type" evidence="8">
    <location>
        <begin position="263"/>
        <end position="290"/>
    </location>
</feature>
<reference evidence="10" key="2">
    <citation type="submission" date="2020-11" db="EMBL/GenBank/DDBJ databases">
        <authorList>
            <person name="McCartney M.A."/>
            <person name="Auch B."/>
            <person name="Kono T."/>
            <person name="Mallez S."/>
            <person name="Becker A."/>
            <person name="Gohl D.M."/>
            <person name="Silverstein K.A.T."/>
            <person name="Koren S."/>
            <person name="Bechman K.B."/>
            <person name="Herman A."/>
            <person name="Abrahante J.E."/>
            <person name="Garbe J."/>
        </authorList>
    </citation>
    <scope>NUCLEOTIDE SEQUENCE</scope>
    <source>
        <strain evidence="10">Duluth1</strain>
        <tissue evidence="10">Whole animal</tissue>
    </source>
</reference>
<dbReference type="SMART" id="SM00355">
    <property type="entry name" value="ZnF_C2H2"/>
    <property type="match status" value="9"/>
</dbReference>
<dbReference type="OrthoDB" id="3437960at2759"/>
<protein>
    <submittedName>
        <fullName evidence="10">Uncharacterized protein</fullName>
    </submittedName>
</protein>
<evidence type="ECO:0000313" key="10">
    <source>
        <dbReference type="EMBL" id="KAH3851428.1"/>
    </source>
</evidence>
<dbReference type="GO" id="GO:0008270">
    <property type="term" value="F:zinc ion binding"/>
    <property type="evidence" value="ECO:0007669"/>
    <property type="project" value="UniProtKB-KW"/>
</dbReference>
<evidence type="ECO:0000256" key="4">
    <source>
        <dbReference type="ARBA" id="ARBA00022771"/>
    </source>
</evidence>
<dbReference type="GO" id="GO:0000981">
    <property type="term" value="F:DNA-binding transcription factor activity, RNA polymerase II-specific"/>
    <property type="evidence" value="ECO:0007669"/>
    <property type="project" value="TreeGrafter"/>
</dbReference>
<dbReference type="GO" id="GO:0003677">
    <property type="term" value="F:DNA binding"/>
    <property type="evidence" value="ECO:0007669"/>
    <property type="project" value="InterPro"/>
</dbReference>
<dbReference type="Gene3D" id="3.30.160.60">
    <property type="entry name" value="Classic Zinc Finger"/>
    <property type="match status" value="5"/>
</dbReference>
<feature type="domain" description="C2H2-type" evidence="8">
    <location>
        <begin position="419"/>
        <end position="447"/>
    </location>
</feature>
<dbReference type="EMBL" id="JAIWYP010000003">
    <property type="protein sequence ID" value="KAH3851428.1"/>
    <property type="molecule type" value="Genomic_DNA"/>
</dbReference>
<comment type="subcellular location">
    <subcellularLocation>
        <location evidence="1">Nucleus</location>
    </subcellularLocation>
</comment>
<gene>
    <name evidence="10" type="ORF">DPMN_093910</name>
</gene>
<keyword evidence="11" id="KW-1185">Reference proteome</keyword>
<comment type="caution">
    <text evidence="10">The sequence shown here is derived from an EMBL/GenBank/DDBJ whole genome shotgun (WGS) entry which is preliminary data.</text>
</comment>
<feature type="domain" description="C2H2-type" evidence="8">
    <location>
        <begin position="291"/>
        <end position="318"/>
    </location>
</feature>
<dbReference type="PANTHER" id="PTHR24394">
    <property type="entry name" value="ZINC FINGER PROTEIN"/>
    <property type="match status" value="1"/>
</dbReference>
<keyword evidence="4 7" id="KW-0863">Zinc-finger</keyword>
<dbReference type="Proteomes" id="UP000828390">
    <property type="component" value="Unassembled WGS sequence"/>
</dbReference>
<evidence type="ECO:0000259" key="8">
    <source>
        <dbReference type="PROSITE" id="PS50157"/>
    </source>
</evidence>
<dbReference type="Pfam" id="PF00096">
    <property type="entry name" value="zf-C2H2"/>
    <property type="match status" value="6"/>
</dbReference>
<keyword evidence="2" id="KW-0479">Metal-binding</keyword>
<dbReference type="InterPro" id="IPR036236">
    <property type="entry name" value="Znf_C2H2_sf"/>
</dbReference>
<evidence type="ECO:0000256" key="1">
    <source>
        <dbReference type="ARBA" id="ARBA00004123"/>
    </source>
</evidence>
<dbReference type="InterPro" id="IPR013087">
    <property type="entry name" value="Znf_C2H2_type"/>
</dbReference>
<feature type="domain" description="C2H2-type" evidence="8">
    <location>
        <begin position="319"/>
        <end position="346"/>
    </location>
</feature>
<dbReference type="InterPro" id="IPR003656">
    <property type="entry name" value="Znf_BED"/>
</dbReference>
<keyword evidence="6" id="KW-0539">Nucleus</keyword>
<dbReference type="AlphaFoldDB" id="A0A9D4R266"/>
<feature type="domain" description="C2H2-type" evidence="8">
    <location>
        <begin position="124"/>
        <end position="148"/>
    </location>
</feature>
<keyword evidence="3" id="KW-0677">Repeat</keyword>
<dbReference type="PANTHER" id="PTHR24394:SF29">
    <property type="entry name" value="MYONEURIN"/>
    <property type="match status" value="1"/>
</dbReference>
<name>A0A9D4R266_DREPO</name>
<evidence type="ECO:0000256" key="2">
    <source>
        <dbReference type="ARBA" id="ARBA00022723"/>
    </source>
</evidence>